<dbReference type="EMBL" id="JEMT01030156">
    <property type="protein sequence ID" value="EXX50208.1"/>
    <property type="molecule type" value="Genomic_DNA"/>
</dbReference>
<feature type="domain" description="Protein kinase" evidence="1">
    <location>
        <begin position="674"/>
        <end position="944"/>
    </location>
</feature>
<evidence type="ECO:0000259" key="1">
    <source>
        <dbReference type="PROSITE" id="PS50011"/>
    </source>
</evidence>
<dbReference type="PANTHER" id="PTHR44329">
    <property type="entry name" value="SERINE/THREONINE-PROTEIN KINASE TNNI3K-RELATED"/>
    <property type="match status" value="1"/>
</dbReference>
<dbReference type="InterPro" id="IPR051681">
    <property type="entry name" value="Ser/Thr_Kinases-Pseudokinases"/>
</dbReference>
<dbReference type="Pfam" id="PF07714">
    <property type="entry name" value="PK_Tyr_Ser-Thr"/>
    <property type="match status" value="1"/>
</dbReference>
<dbReference type="OrthoDB" id="2677182at2759"/>
<name>A0A015L5Y3_RHIIW</name>
<dbReference type="AlphaFoldDB" id="A0A015L5Y3"/>
<evidence type="ECO:0000313" key="2">
    <source>
        <dbReference type="EMBL" id="EXX50208.1"/>
    </source>
</evidence>
<dbReference type="InterPro" id="IPR011009">
    <property type="entry name" value="Kinase-like_dom_sf"/>
</dbReference>
<keyword evidence="3" id="KW-1185">Reference proteome</keyword>
<accession>A0A015L5Y3</accession>
<dbReference type="HOGENOM" id="CLU_000288_7_8_1"/>
<gene>
    <name evidence="2" type="ORF">RirG_272960</name>
</gene>
<dbReference type="Gene3D" id="1.10.510.10">
    <property type="entry name" value="Transferase(Phosphotransferase) domain 1"/>
    <property type="match status" value="1"/>
</dbReference>
<comment type="caution">
    <text evidence="2">The sequence shown here is derived from an EMBL/GenBank/DDBJ whole genome shotgun (WGS) entry which is preliminary data.</text>
</comment>
<proteinExistence type="predicted"/>
<evidence type="ECO:0000313" key="3">
    <source>
        <dbReference type="Proteomes" id="UP000022910"/>
    </source>
</evidence>
<dbReference type="PROSITE" id="PS50011">
    <property type="entry name" value="PROTEIN_KINASE_DOM"/>
    <property type="match status" value="1"/>
</dbReference>
<dbReference type="GO" id="GO:0005524">
    <property type="term" value="F:ATP binding"/>
    <property type="evidence" value="ECO:0007669"/>
    <property type="project" value="InterPro"/>
</dbReference>
<dbReference type="GO" id="GO:0004674">
    <property type="term" value="F:protein serine/threonine kinase activity"/>
    <property type="evidence" value="ECO:0007669"/>
    <property type="project" value="TreeGrafter"/>
</dbReference>
<protein>
    <submittedName>
        <fullName evidence="2">Rad53p</fullName>
    </submittedName>
</protein>
<organism evidence="2 3">
    <name type="scientific">Rhizophagus irregularis (strain DAOM 197198w)</name>
    <name type="common">Glomus intraradices</name>
    <dbReference type="NCBI Taxonomy" id="1432141"/>
    <lineage>
        <taxon>Eukaryota</taxon>
        <taxon>Fungi</taxon>
        <taxon>Fungi incertae sedis</taxon>
        <taxon>Mucoromycota</taxon>
        <taxon>Glomeromycotina</taxon>
        <taxon>Glomeromycetes</taxon>
        <taxon>Glomerales</taxon>
        <taxon>Glomeraceae</taxon>
        <taxon>Rhizophagus</taxon>
    </lineage>
</organism>
<dbReference type="InterPro" id="IPR001245">
    <property type="entry name" value="Ser-Thr/Tyr_kinase_cat_dom"/>
</dbReference>
<dbReference type="SUPFAM" id="SSF56112">
    <property type="entry name" value="Protein kinase-like (PK-like)"/>
    <property type="match status" value="1"/>
</dbReference>
<sequence length="1006" mass="119735">MELDFADCWDFASGKEIIVKNFTNWTSGNEIIDNFIQEKQLKYDGSGRVFEWIPYNELLDIKEIGDNCLNIAIFKNGPLWYDEDEKEWIRSMCEKVCLRYLHNPQDLTDEFINKIESYSLYETEYSTEHCYGITQNPDTRDYILTFSKNYLEYFCEKCGNKYENTIRLKWCKCQIKHIENNFTNWTSGNKIIDNFIKEKQLKFNGRGTVFEWIPYNELIDINVIEKSVFVTAIRKDGQLYYDFGKKEWTRKLNKKVILRFLYDLQNINEYEFLNKVEPYLLDNEYLNGISQNPDTNVYILVFSEDFFEYYCENCGEKYRRICNQCQFKNNFTNWSSGNKIIDNFIQEKQLKYNGYGSVFEWIPFNELIIIKEIEDSCSTTAILKNGLLCYSLYYSENRLIRKPCEKVCLKYLHNLHDITDEFLIEITKSYLTDDCYGFSQNPDTKEYILVFSYYHFDNYCIKCGNEYVKDEYSDKYIKWCKQCQINQLKSNFTNWTSGNKKIDEFIQKSQSRISEYSDTVFEWIPYNKFININEIGKSGFTIAIWKDGPLYYSSSNGNYKRKLNRKVLLKHWYNLQNINVFFNEIIHLINESYGISRIQNTNDFILVLQPKYYCENCWGKYNNKFEIDNKSCISCQTNHENKKIGDLIQEMKLNINQNFGNSDKIFEWIPYDQFSNIEEIGKGGFSTVYSAIWKDGLLLYKYSSQSWKRIPNRKVALKCLHNSQNSLDEFINKIKVYPRQMMDYIINLYGISQDPNTKDYIMVLEYAKGGNFNNYLDKNYESFDWLNGLKVLTNIIGNLSKIHQEQMVHHDFHIGNILFIDNNYKVRISDVGLYRKIDDVDETSIYGVMPYVAPEVLKGKPYTEEADIYSFGMIMYIIATGRQPFIDYAHDEVLVLNICNGIRPEINEKITPKCYIDLMKRCWDLDPENRPNSNEIKEMVESFRNSLNQIFEEKEQQHYEMEGQFKETEEFRKARFLSIKNDQSTTHTQAIYTSRLLNPFTKNLLK</sequence>
<dbReference type="InterPro" id="IPR000719">
    <property type="entry name" value="Prot_kinase_dom"/>
</dbReference>
<dbReference type="Proteomes" id="UP000022910">
    <property type="component" value="Unassembled WGS sequence"/>
</dbReference>
<reference evidence="2 3" key="1">
    <citation type="submission" date="2014-02" db="EMBL/GenBank/DDBJ databases">
        <title>Single nucleus genome sequencing reveals high similarity among nuclei of an endomycorrhizal fungus.</title>
        <authorList>
            <person name="Lin K."/>
            <person name="Geurts R."/>
            <person name="Zhang Z."/>
            <person name="Limpens E."/>
            <person name="Saunders D.G."/>
            <person name="Mu D."/>
            <person name="Pang E."/>
            <person name="Cao H."/>
            <person name="Cha H."/>
            <person name="Lin T."/>
            <person name="Zhou Q."/>
            <person name="Shang Y."/>
            <person name="Li Y."/>
            <person name="Ivanov S."/>
            <person name="Sharma T."/>
            <person name="Velzen R.V."/>
            <person name="Ruijter N.D."/>
            <person name="Aanen D.K."/>
            <person name="Win J."/>
            <person name="Kamoun S."/>
            <person name="Bisseling T."/>
            <person name="Huang S."/>
        </authorList>
    </citation>
    <scope>NUCLEOTIDE SEQUENCE [LARGE SCALE GENOMIC DNA]</scope>
    <source>
        <strain evidence="3">DAOM197198w</strain>
    </source>
</reference>